<protein>
    <recommendedName>
        <fullName evidence="4">Tetratricopeptide repeat protein</fullName>
    </recommendedName>
</protein>
<dbReference type="AlphaFoldDB" id="A0A7W6BSU3"/>
<name>A0A7W6BSU3_9SPHN</name>
<keyword evidence="3" id="KW-1185">Reference proteome</keyword>
<dbReference type="EMBL" id="JACIDT010000010">
    <property type="protein sequence ID" value="MBB3927219.1"/>
    <property type="molecule type" value="Genomic_DNA"/>
</dbReference>
<evidence type="ECO:0000313" key="2">
    <source>
        <dbReference type="EMBL" id="MBB3927219.1"/>
    </source>
</evidence>
<accession>A0A7W6BSU3</accession>
<organism evidence="2 3">
    <name type="scientific">Sphingobium jiangsuense</name>
    <dbReference type="NCBI Taxonomy" id="870476"/>
    <lineage>
        <taxon>Bacteria</taxon>
        <taxon>Pseudomonadati</taxon>
        <taxon>Pseudomonadota</taxon>
        <taxon>Alphaproteobacteria</taxon>
        <taxon>Sphingomonadales</taxon>
        <taxon>Sphingomonadaceae</taxon>
        <taxon>Sphingobium</taxon>
    </lineage>
</organism>
<dbReference type="InterPro" id="IPR011990">
    <property type="entry name" value="TPR-like_helical_dom_sf"/>
</dbReference>
<evidence type="ECO:0008006" key="4">
    <source>
        <dbReference type="Google" id="ProtNLM"/>
    </source>
</evidence>
<dbReference type="SUPFAM" id="SSF48452">
    <property type="entry name" value="TPR-like"/>
    <property type="match status" value="1"/>
</dbReference>
<feature type="signal peptide" evidence="1">
    <location>
        <begin position="1"/>
        <end position="26"/>
    </location>
</feature>
<dbReference type="RefSeq" id="WP_188072720.1">
    <property type="nucleotide sequence ID" value="NZ_BSPS01000013.1"/>
</dbReference>
<feature type="chain" id="PRO_5030815622" description="Tetratricopeptide repeat protein" evidence="1">
    <location>
        <begin position="27"/>
        <end position="427"/>
    </location>
</feature>
<keyword evidence="1" id="KW-0732">Signal</keyword>
<evidence type="ECO:0000313" key="3">
    <source>
        <dbReference type="Proteomes" id="UP000571950"/>
    </source>
</evidence>
<gene>
    <name evidence="2" type="ORF">GGR43_002942</name>
</gene>
<dbReference type="Proteomes" id="UP000571950">
    <property type="component" value="Unassembled WGS sequence"/>
</dbReference>
<comment type="caution">
    <text evidence="2">The sequence shown here is derived from an EMBL/GenBank/DDBJ whole genome shotgun (WGS) entry which is preliminary data.</text>
</comment>
<proteinExistence type="predicted"/>
<dbReference type="Gene3D" id="1.25.40.10">
    <property type="entry name" value="Tetratricopeptide repeat domain"/>
    <property type="match status" value="1"/>
</dbReference>
<reference evidence="2 3" key="1">
    <citation type="submission" date="2020-08" db="EMBL/GenBank/DDBJ databases">
        <title>Genomic Encyclopedia of Type Strains, Phase IV (KMG-IV): sequencing the most valuable type-strain genomes for metagenomic binning, comparative biology and taxonomic classification.</title>
        <authorList>
            <person name="Goeker M."/>
        </authorList>
    </citation>
    <scope>NUCLEOTIDE SEQUENCE [LARGE SCALE GENOMIC DNA]</scope>
    <source>
        <strain evidence="2 3">DSM 26189</strain>
    </source>
</reference>
<sequence length="427" mass="44583">MKKMWRSSIGAVVLLAGMMAAGQAAAKKEPETGLRAAAAFRETVQRTEASLKSGDLTGAGGLIASLNATTPFEKYLKAGLSMELAVKRNDVVAQRKAIAELLESGAVPQAQLGHLNHVAGFLSYQTGAIDNAVVYLTRARELGVTDPKAALLLVESYVRQRKMDAAAQLLDQTIAAQKQAGQAVPASWYDRAGTIAVARKDWAALARYSGERLAAGPIAAPTWRTALAIYMEGARPDKEAQLDLYRLQAATGSLASERDYQGYATLAAAQGYAAEAKSVLDAGLSGGKLQSNDPVATPLLKTLKPRAVTYLAAIKGLPGKAGSAASGAKAEQDGDKLLANSQFAEAVPYYRTALEKGVQDRDRAATRLGIALARSGDFNGARAALAEVKGNGAWAQVATFWAAWVDARAGANAASATPPAVTRTAAN</sequence>
<evidence type="ECO:0000256" key="1">
    <source>
        <dbReference type="SAM" id="SignalP"/>
    </source>
</evidence>